<gene>
    <name evidence="1" type="ORF">MJA45_19055</name>
</gene>
<dbReference type="AlphaFoldDB" id="A0AA96L9X1"/>
<evidence type="ECO:0000313" key="1">
    <source>
        <dbReference type="EMBL" id="WNQ09712.1"/>
    </source>
</evidence>
<evidence type="ECO:0000313" key="2">
    <source>
        <dbReference type="Proteomes" id="UP001305702"/>
    </source>
</evidence>
<proteinExistence type="predicted"/>
<sequence>MKWTEQELSHLVVLADMVRNSRKTAVMEDMVECLLYVAKAVREVELPVPVGERMGLLIGRIEDRLRLENDLSRPEALWPRANEGLSGSGS</sequence>
<dbReference type="Proteomes" id="UP001305702">
    <property type="component" value="Chromosome"/>
</dbReference>
<name>A0AA96L9X1_9BACL</name>
<protein>
    <submittedName>
        <fullName evidence="1">Uncharacterized protein</fullName>
    </submittedName>
</protein>
<accession>A0AA96L9X1</accession>
<keyword evidence="2" id="KW-1185">Reference proteome</keyword>
<dbReference type="KEGG" id="paun:MJA45_19055"/>
<reference evidence="1 2" key="1">
    <citation type="submission" date="2022-02" db="EMBL/GenBank/DDBJ databases">
        <title>Paenibacillus sp. MBLB1776 Whole Genome Shotgun Sequencing.</title>
        <authorList>
            <person name="Hwang C.Y."/>
            <person name="Cho E.-S."/>
            <person name="Seo M.-J."/>
        </authorList>
    </citation>
    <scope>NUCLEOTIDE SEQUENCE [LARGE SCALE GENOMIC DNA]</scope>
    <source>
        <strain evidence="1 2">MBLB1776</strain>
    </source>
</reference>
<dbReference type="EMBL" id="CP130318">
    <property type="protein sequence ID" value="WNQ09712.1"/>
    <property type="molecule type" value="Genomic_DNA"/>
</dbReference>
<organism evidence="1 2">
    <name type="scientific">Paenibacillus aurantius</name>
    <dbReference type="NCBI Taxonomy" id="2918900"/>
    <lineage>
        <taxon>Bacteria</taxon>
        <taxon>Bacillati</taxon>
        <taxon>Bacillota</taxon>
        <taxon>Bacilli</taxon>
        <taxon>Bacillales</taxon>
        <taxon>Paenibacillaceae</taxon>
        <taxon>Paenibacillus</taxon>
    </lineage>
</organism>
<dbReference type="RefSeq" id="WP_315603486.1">
    <property type="nucleotide sequence ID" value="NZ_CP130318.1"/>
</dbReference>